<accession>A0A540KRQ7</accession>
<reference evidence="3 4" key="1">
    <citation type="journal article" date="2019" name="G3 (Bethesda)">
        <title>Sequencing of a Wild Apple (Malus baccata) Genome Unravels the Differences Between Cultivated and Wild Apple Species Regarding Disease Resistance and Cold Tolerance.</title>
        <authorList>
            <person name="Chen X."/>
        </authorList>
    </citation>
    <scope>NUCLEOTIDE SEQUENCE [LARGE SCALE GENOMIC DNA]</scope>
    <source>
        <strain evidence="4">cv. Shandingzi</strain>
        <tissue evidence="3">Leaves</tissue>
    </source>
</reference>
<dbReference type="STRING" id="106549.A0A540KRQ7"/>
<evidence type="ECO:0000256" key="1">
    <source>
        <dbReference type="RuleBase" id="RU361185"/>
    </source>
</evidence>
<dbReference type="PANTHER" id="PTHR46959">
    <property type="entry name" value="SULFOQUINOVOSIDASE"/>
    <property type="match status" value="1"/>
</dbReference>
<keyword evidence="1" id="KW-0378">Hydrolase</keyword>
<dbReference type="Pfam" id="PF01055">
    <property type="entry name" value="Glyco_hydro_31_2nd"/>
    <property type="match status" value="1"/>
</dbReference>
<protein>
    <recommendedName>
        <fullName evidence="2">Glycoside hydrolase family 31 TIM barrel domain-containing protein</fullName>
    </recommendedName>
</protein>
<name>A0A540KRQ7_MALBA</name>
<dbReference type="InterPro" id="IPR000322">
    <property type="entry name" value="Glyco_hydro_31_TIM"/>
</dbReference>
<dbReference type="PANTHER" id="PTHR46959:SF2">
    <property type="entry name" value="SULFOQUINOVOSIDASE"/>
    <property type="match status" value="1"/>
</dbReference>
<comment type="caution">
    <text evidence="3">The sequence shown here is derived from an EMBL/GenBank/DDBJ whole genome shotgun (WGS) entry which is preliminary data.</text>
</comment>
<dbReference type="AlphaFoldDB" id="A0A540KRQ7"/>
<gene>
    <name evidence="3" type="ORF">C1H46_037553</name>
</gene>
<keyword evidence="4" id="KW-1185">Reference proteome</keyword>
<sequence length="211" mass="24387">MVPFKIVNLQFPIFCILELADTSKFCSRKDIAWDLISGTESIPRIWNELKMYDLPFQHYGYWIGWARETLVGSQLWWNWGEVDSTRYTERKELFKDLSAQHIRVMITATQPKGRRNLFKEAKKLDIIVKDADGETNMVPNTAFDVGMLNLTHPDGGSWFRQILRVPNPNLILQKSTLDVTMALVTLKRIAMSKKFGCQEQVGHLRARLSLA</sequence>
<feature type="domain" description="Glycoside hydrolase family 31 TIM barrel" evidence="2">
    <location>
        <begin position="49"/>
        <end position="161"/>
    </location>
</feature>
<dbReference type="GO" id="GO:0005975">
    <property type="term" value="P:carbohydrate metabolic process"/>
    <property type="evidence" value="ECO:0007669"/>
    <property type="project" value="InterPro"/>
</dbReference>
<dbReference type="Proteomes" id="UP000315295">
    <property type="component" value="Unassembled WGS sequence"/>
</dbReference>
<organism evidence="3 4">
    <name type="scientific">Malus baccata</name>
    <name type="common">Siberian crab apple</name>
    <name type="synonym">Pyrus baccata</name>
    <dbReference type="NCBI Taxonomy" id="106549"/>
    <lineage>
        <taxon>Eukaryota</taxon>
        <taxon>Viridiplantae</taxon>
        <taxon>Streptophyta</taxon>
        <taxon>Embryophyta</taxon>
        <taxon>Tracheophyta</taxon>
        <taxon>Spermatophyta</taxon>
        <taxon>Magnoliopsida</taxon>
        <taxon>eudicotyledons</taxon>
        <taxon>Gunneridae</taxon>
        <taxon>Pentapetalae</taxon>
        <taxon>rosids</taxon>
        <taxon>fabids</taxon>
        <taxon>Rosales</taxon>
        <taxon>Rosaceae</taxon>
        <taxon>Amygdaloideae</taxon>
        <taxon>Maleae</taxon>
        <taxon>Malus</taxon>
    </lineage>
</organism>
<dbReference type="Gene3D" id="3.20.20.80">
    <property type="entry name" value="Glycosidases"/>
    <property type="match status" value="1"/>
</dbReference>
<dbReference type="InterPro" id="IPR052990">
    <property type="entry name" value="Sulfoquinovosidase_GH31"/>
</dbReference>
<proteinExistence type="inferred from homology"/>
<evidence type="ECO:0000313" key="4">
    <source>
        <dbReference type="Proteomes" id="UP000315295"/>
    </source>
</evidence>
<comment type="similarity">
    <text evidence="1">Belongs to the glycosyl hydrolase 31 family.</text>
</comment>
<keyword evidence="1" id="KW-0326">Glycosidase</keyword>
<dbReference type="GO" id="GO:0004553">
    <property type="term" value="F:hydrolase activity, hydrolyzing O-glycosyl compounds"/>
    <property type="evidence" value="ECO:0007669"/>
    <property type="project" value="InterPro"/>
</dbReference>
<evidence type="ECO:0000313" key="3">
    <source>
        <dbReference type="EMBL" id="TQD76914.1"/>
    </source>
</evidence>
<evidence type="ECO:0000259" key="2">
    <source>
        <dbReference type="Pfam" id="PF01055"/>
    </source>
</evidence>
<dbReference type="EMBL" id="VIEB01001001">
    <property type="protein sequence ID" value="TQD76914.1"/>
    <property type="molecule type" value="Genomic_DNA"/>
</dbReference>